<dbReference type="PROSITE" id="PS01156">
    <property type="entry name" value="TONB_DEPENDENT_REC_2"/>
    <property type="match status" value="1"/>
</dbReference>
<dbReference type="InterPro" id="IPR012910">
    <property type="entry name" value="Plug_dom"/>
</dbReference>
<keyword evidence="13 14" id="KW-0998">Cell outer membrane</keyword>
<keyword evidence="4 14" id="KW-1134">Transmembrane beta strand</keyword>
<dbReference type="InterPro" id="IPR037066">
    <property type="entry name" value="Plug_dom_sf"/>
</dbReference>
<feature type="domain" description="Secretin/TonB short N-terminal" evidence="18">
    <location>
        <begin position="71"/>
        <end position="121"/>
    </location>
</feature>
<gene>
    <name evidence="19" type="ORF">C4F51_13180</name>
</gene>
<evidence type="ECO:0000313" key="19">
    <source>
        <dbReference type="EMBL" id="MBE8718140.1"/>
    </source>
</evidence>
<evidence type="ECO:0000256" key="3">
    <source>
        <dbReference type="ARBA" id="ARBA00022448"/>
    </source>
</evidence>
<evidence type="ECO:0000259" key="18">
    <source>
        <dbReference type="SMART" id="SM00965"/>
    </source>
</evidence>
<dbReference type="Pfam" id="PF07715">
    <property type="entry name" value="Plug"/>
    <property type="match status" value="1"/>
</dbReference>
<dbReference type="SUPFAM" id="SSF56935">
    <property type="entry name" value="Porins"/>
    <property type="match status" value="1"/>
</dbReference>
<dbReference type="AlphaFoldDB" id="A0A928YV35"/>
<keyword evidence="7" id="KW-0732">Signal</keyword>
<dbReference type="Pfam" id="PF07660">
    <property type="entry name" value="STN"/>
    <property type="match status" value="1"/>
</dbReference>
<dbReference type="SMART" id="SM00965">
    <property type="entry name" value="STN"/>
    <property type="match status" value="1"/>
</dbReference>
<dbReference type="InterPro" id="IPR039426">
    <property type="entry name" value="TonB-dep_rcpt-like"/>
</dbReference>
<evidence type="ECO:0000256" key="7">
    <source>
        <dbReference type="ARBA" id="ARBA00022729"/>
    </source>
</evidence>
<dbReference type="RefSeq" id="WP_193910466.1">
    <property type="nucleotide sequence ID" value="NZ_PRDL01000001.1"/>
</dbReference>
<keyword evidence="9" id="KW-0406">Ion transport</keyword>
<keyword evidence="6 14" id="KW-0812">Transmembrane</keyword>
<evidence type="ECO:0000256" key="10">
    <source>
        <dbReference type="ARBA" id="ARBA00023077"/>
    </source>
</evidence>
<dbReference type="InterPro" id="IPR000531">
    <property type="entry name" value="Beta-barrel_TonB"/>
</dbReference>
<keyword evidence="5" id="KW-0410">Iron transport</keyword>
<organism evidence="19 20">
    <name type="scientific">Cellvibrio polysaccharolyticus</name>
    <dbReference type="NCBI Taxonomy" id="2082724"/>
    <lineage>
        <taxon>Bacteria</taxon>
        <taxon>Pseudomonadati</taxon>
        <taxon>Pseudomonadota</taxon>
        <taxon>Gammaproteobacteria</taxon>
        <taxon>Cellvibrionales</taxon>
        <taxon>Cellvibrionaceae</taxon>
        <taxon>Cellvibrio</taxon>
    </lineage>
</organism>
<keyword evidence="11 14" id="KW-0472">Membrane</keyword>
<evidence type="ECO:0000256" key="5">
    <source>
        <dbReference type="ARBA" id="ARBA00022496"/>
    </source>
</evidence>
<evidence type="ECO:0000256" key="13">
    <source>
        <dbReference type="ARBA" id="ARBA00023237"/>
    </source>
</evidence>
<protein>
    <submittedName>
        <fullName evidence="19">TonB-dependent siderophore receptor</fullName>
    </submittedName>
</protein>
<comment type="similarity">
    <text evidence="2 14 16">Belongs to the TonB-dependent receptor family.</text>
</comment>
<keyword evidence="8" id="KW-0408">Iron</keyword>
<evidence type="ECO:0000256" key="12">
    <source>
        <dbReference type="ARBA" id="ARBA00023170"/>
    </source>
</evidence>
<evidence type="ECO:0000256" key="14">
    <source>
        <dbReference type="PROSITE-ProRule" id="PRU01360"/>
    </source>
</evidence>
<keyword evidence="3 14" id="KW-0813">Transport</keyword>
<dbReference type="Gene3D" id="3.55.50.30">
    <property type="match status" value="1"/>
</dbReference>
<comment type="subcellular location">
    <subcellularLocation>
        <location evidence="1 14">Cell outer membrane</location>
        <topology evidence="1 14">Multi-pass membrane protein</topology>
    </subcellularLocation>
</comment>
<evidence type="ECO:0000256" key="6">
    <source>
        <dbReference type="ARBA" id="ARBA00022692"/>
    </source>
</evidence>
<evidence type="ECO:0000256" key="11">
    <source>
        <dbReference type="ARBA" id="ARBA00023136"/>
    </source>
</evidence>
<evidence type="ECO:0000256" key="17">
    <source>
        <dbReference type="SAM" id="MobiDB-lite"/>
    </source>
</evidence>
<dbReference type="NCBIfam" id="TIGR01783">
    <property type="entry name" value="TonB-siderophor"/>
    <property type="match status" value="1"/>
</dbReference>
<evidence type="ECO:0000256" key="9">
    <source>
        <dbReference type="ARBA" id="ARBA00023065"/>
    </source>
</evidence>
<dbReference type="GO" id="GO:0009279">
    <property type="term" value="C:cell outer membrane"/>
    <property type="evidence" value="ECO:0007669"/>
    <property type="project" value="UniProtKB-SubCell"/>
</dbReference>
<feature type="short sequence motif" description="TonB C-terminal box" evidence="15">
    <location>
        <begin position="824"/>
        <end position="841"/>
    </location>
</feature>
<evidence type="ECO:0000256" key="8">
    <source>
        <dbReference type="ARBA" id="ARBA00023004"/>
    </source>
</evidence>
<keyword evidence="20" id="KW-1185">Reference proteome</keyword>
<dbReference type="GO" id="GO:0015344">
    <property type="term" value="F:siderophore uptake transmembrane transporter activity"/>
    <property type="evidence" value="ECO:0007669"/>
    <property type="project" value="TreeGrafter"/>
</dbReference>
<keyword evidence="12 19" id="KW-0675">Receptor</keyword>
<evidence type="ECO:0000256" key="1">
    <source>
        <dbReference type="ARBA" id="ARBA00004571"/>
    </source>
</evidence>
<dbReference type="InterPro" id="IPR011662">
    <property type="entry name" value="Secretin/TonB_short_N"/>
</dbReference>
<dbReference type="Pfam" id="PF00593">
    <property type="entry name" value="TonB_dep_Rec_b-barrel"/>
    <property type="match status" value="1"/>
</dbReference>
<dbReference type="Gene3D" id="2.170.130.10">
    <property type="entry name" value="TonB-dependent receptor, plug domain"/>
    <property type="match status" value="1"/>
</dbReference>
<feature type="region of interest" description="Disordered" evidence="17">
    <location>
        <begin position="346"/>
        <end position="365"/>
    </location>
</feature>
<name>A0A928YV35_9GAMM</name>
<dbReference type="InterPro" id="IPR036942">
    <property type="entry name" value="Beta-barrel_TonB_sf"/>
</dbReference>
<evidence type="ECO:0000256" key="2">
    <source>
        <dbReference type="ARBA" id="ARBA00009810"/>
    </source>
</evidence>
<dbReference type="InterPro" id="IPR010105">
    <property type="entry name" value="TonB_sidphr_rcpt"/>
</dbReference>
<reference evidence="19" key="1">
    <citation type="submission" date="2018-07" db="EMBL/GenBank/DDBJ databases">
        <title>Genome assembly of strain Ka43.</title>
        <authorList>
            <person name="Kukolya J."/>
            <person name="Nagy I."/>
            <person name="Horvath B."/>
            <person name="Toth A."/>
        </authorList>
    </citation>
    <scope>NUCLEOTIDE SEQUENCE</scope>
    <source>
        <strain evidence="19">KB43</strain>
    </source>
</reference>
<dbReference type="PANTHER" id="PTHR32552:SF74">
    <property type="entry name" value="HYDROXAMATE SIDEROPHORE RECEPTOR FHUE"/>
    <property type="match status" value="1"/>
</dbReference>
<proteinExistence type="inferred from homology"/>
<dbReference type="InterPro" id="IPR010917">
    <property type="entry name" value="TonB_rcpt_CS"/>
</dbReference>
<dbReference type="GO" id="GO:0015891">
    <property type="term" value="P:siderophore transport"/>
    <property type="evidence" value="ECO:0007669"/>
    <property type="project" value="InterPro"/>
</dbReference>
<accession>A0A928YV35</accession>
<dbReference type="CDD" id="cd01347">
    <property type="entry name" value="ligand_gated_channel"/>
    <property type="match status" value="1"/>
</dbReference>
<dbReference type="PANTHER" id="PTHR32552">
    <property type="entry name" value="FERRICHROME IRON RECEPTOR-RELATED"/>
    <property type="match status" value="1"/>
</dbReference>
<dbReference type="EMBL" id="PRDL01000001">
    <property type="protein sequence ID" value="MBE8718140.1"/>
    <property type="molecule type" value="Genomic_DNA"/>
</dbReference>
<dbReference type="GO" id="GO:0038023">
    <property type="term" value="F:signaling receptor activity"/>
    <property type="evidence" value="ECO:0007669"/>
    <property type="project" value="InterPro"/>
</dbReference>
<dbReference type="Proteomes" id="UP000652567">
    <property type="component" value="Unassembled WGS sequence"/>
</dbReference>
<evidence type="ECO:0000256" key="4">
    <source>
        <dbReference type="ARBA" id="ARBA00022452"/>
    </source>
</evidence>
<comment type="caution">
    <text evidence="19">The sequence shown here is derived from an EMBL/GenBank/DDBJ whole genome shotgun (WGS) entry which is preliminary data.</text>
</comment>
<evidence type="ECO:0000256" key="16">
    <source>
        <dbReference type="RuleBase" id="RU003357"/>
    </source>
</evidence>
<sequence>MSKSAQGVCCLRLSIRLAMMGLLAVAAVGTTLAMPVYAQSDAPGVQQQQHFSIAAGPLESALMRFSSLSGMTISFTPDQVRGKNTPGIQGDFTPAQALDRLLAGSGLALRQQNNTFSLETLPQGMLPAVQVQATGETVGATEGSGSYRALQVSLGKGQSVRETPQSISVMTRQRIEDQGLNELGDVLLQTPGITAAVGSYASVDKIYSRGFEVRNVQIDGLVAGEFSGFFGTPNLAMYDSVEIIRGADGLFSGNGEPGGSINLVRKRPLAHRQIAVNATAGSWDYYRAEVDVSTPLAYDGKVRGRLVASYMDREYFYDVANNENSFFYGIVEADLTENTRIFAGGSFDKRNGTPGNPGMPRAHDGSDLKLPRSTGLFASWGVEDYEKKEFFLGIEHQFSDRWSLKTEATVSDTERYLVNGSLYGAIDPQTGLGGQIGLWGGNDLGSKTRTVDLHLNGSFDLFGRTHRLVSGVDWREVVFTQYQMQTDFDQPIPAQNVYSFDPHNIPDPSKVRYNRGWKDYGSFQQGIYARVNWSLTDSLNLITGFRNADYDYESPLVTFDAQGENIIRRSLTKYGENNILTPYVGLTFTVNPQWLLYASLTDIYKAQSHRLTGPLPGTPLDAVEGQNMEVGVKGDFKDGRLTTAVSVYRIEQTGEAVRDPAFPSTPFGDLGLNCCWLSLGEVVSEGVDTEVNGEILPGWQISAGYTWNRNKNERTSVVYHSVTPKHLFKLWSDWSFSGSLAGWSFGIGATAQSEHFVNGTLKAWNQNSGQFDGPSVPFQFSQGGYAVWNSRIAWQVDNNWSVALNVNNLFDKTWYQTLGSADNGNFYGEPRNAMVTVRGRF</sequence>
<evidence type="ECO:0000313" key="20">
    <source>
        <dbReference type="Proteomes" id="UP000652567"/>
    </source>
</evidence>
<evidence type="ECO:0000256" key="15">
    <source>
        <dbReference type="PROSITE-ProRule" id="PRU10144"/>
    </source>
</evidence>
<keyword evidence="10 16" id="KW-0798">TonB box</keyword>
<dbReference type="PROSITE" id="PS52016">
    <property type="entry name" value="TONB_DEPENDENT_REC_3"/>
    <property type="match status" value="1"/>
</dbReference>
<dbReference type="Gene3D" id="2.40.170.20">
    <property type="entry name" value="TonB-dependent receptor, beta-barrel domain"/>
    <property type="match status" value="1"/>
</dbReference>